<dbReference type="InterPro" id="IPR001387">
    <property type="entry name" value="Cro/C1-type_HTH"/>
</dbReference>
<dbReference type="SUPFAM" id="SSF47413">
    <property type="entry name" value="lambda repressor-like DNA-binding domains"/>
    <property type="match status" value="1"/>
</dbReference>
<keyword evidence="3" id="KW-1185">Reference proteome</keyword>
<organism evidence="2 3">
    <name type="scientific">Actinomadura montaniterrae</name>
    <dbReference type="NCBI Taxonomy" id="1803903"/>
    <lineage>
        <taxon>Bacteria</taxon>
        <taxon>Bacillati</taxon>
        <taxon>Actinomycetota</taxon>
        <taxon>Actinomycetes</taxon>
        <taxon>Streptosporangiales</taxon>
        <taxon>Thermomonosporaceae</taxon>
        <taxon>Actinomadura</taxon>
    </lineage>
</organism>
<proteinExistence type="predicted"/>
<dbReference type="Proteomes" id="UP000483004">
    <property type="component" value="Unassembled WGS sequence"/>
</dbReference>
<dbReference type="CDD" id="cd00093">
    <property type="entry name" value="HTH_XRE"/>
    <property type="match status" value="1"/>
</dbReference>
<evidence type="ECO:0000313" key="2">
    <source>
        <dbReference type="EMBL" id="KAB2370685.1"/>
    </source>
</evidence>
<gene>
    <name evidence="2" type="ORF">F9B16_34690</name>
</gene>
<name>A0A6L3VSL2_9ACTN</name>
<evidence type="ECO:0000259" key="1">
    <source>
        <dbReference type="PROSITE" id="PS50943"/>
    </source>
</evidence>
<sequence length="285" mass="30850">MTPGDDGPVLSGWLLGNALANARKASGESVTSIARDLGVHPQTVRRWENAEVTPSVLVLRGLCAHYGVPSDKQDELEELRERASRPGWWNGSGDWPDATAELLGMEMAAVRIRAWDLTAIPGLLQTPEYARQVIQAVDPSVSPPRVDSGVELRMGRQAEVFGGAVREAVFMIDESALARMPGGPALRRAQIARLLVPPPAVTIQVMPFSAGPHPALGSFMAFDFDSEVISAGVFVEGSVTGRSRVETGAAVARYEQVWAWLQAKALTPKQTTEFLEKMMERIAPQ</sequence>
<dbReference type="Pfam" id="PF19054">
    <property type="entry name" value="DUF5753"/>
    <property type="match status" value="1"/>
</dbReference>
<dbReference type="InterPro" id="IPR010982">
    <property type="entry name" value="Lambda_DNA-bd_dom_sf"/>
</dbReference>
<dbReference type="InterPro" id="IPR043917">
    <property type="entry name" value="DUF5753"/>
</dbReference>
<dbReference type="Gene3D" id="1.10.260.40">
    <property type="entry name" value="lambda repressor-like DNA-binding domains"/>
    <property type="match status" value="1"/>
</dbReference>
<dbReference type="EMBL" id="WBMR01000144">
    <property type="protein sequence ID" value="KAB2370685.1"/>
    <property type="molecule type" value="Genomic_DNA"/>
</dbReference>
<dbReference type="PROSITE" id="PS50943">
    <property type="entry name" value="HTH_CROC1"/>
    <property type="match status" value="1"/>
</dbReference>
<dbReference type="AlphaFoldDB" id="A0A6L3VSL2"/>
<comment type="caution">
    <text evidence="2">The sequence shown here is derived from an EMBL/GenBank/DDBJ whole genome shotgun (WGS) entry which is preliminary data.</text>
</comment>
<dbReference type="OrthoDB" id="5177725at2"/>
<dbReference type="GO" id="GO:0003677">
    <property type="term" value="F:DNA binding"/>
    <property type="evidence" value="ECO:0007669"/>
    <property type="project" value="InterPro"/>
</dbReference>
<dbReference type="RefSeq" id="WP_151544454.1">
    <property type="nucleotide sequence ID" value="NZ_WBMR01000144.1"/>
</dbReference>
<dbReference type="Pfam" id="PF13560">
    <property type="entry name" value="HTH_31"/>
    <property type="match status" value="1"/>
</dbReference>
<feature type="domain" description="HTH cro/C1-type" evidence="1">
    <location>
        <begin position="19"/>
        <end position="73"/>
    </location>
</feature>
<reference evidence="2 3" key="1">
    <citation type="submission" date="2019-09" db="EMBL/GenBank/DDBJ databases">
        <title>Actinomadura physcomitrii sp. nov., a novel actinomycete isolated from moss [Physcomitrium sphaericum (Ludw) Fuernr].</title>
        <authorList>
            <person name="Liu C."/>
            <person name="Zhuang X."/>
        </authorList>
    </citation>
    <scope>NUCLEOTIDE SEQUENCE [LARGE SCALE GENOMIC DNA]</scope>
    <source>
        <strain evidence="2 3">CYP1-1B</strain>
    </source>
</reference>
<evidence type="ECO:0000313" key="3">
    <source>
        <dbReference type="Proteomes" id="UP000483004"/>
    </source>
</evidence>
<accession>A0A6L3VSL2</accession>
<protein>
    <submittedName>
        <fullName evidence="2">Helix-turn-helix transcriptional regulator</fullName>
    </submittedName>
</protein>
<dbReference type="SMART" id="SM00530">
    <property type="entry name" value="HTH_XRE"/>
    <property type="match status" value="1"/>
</dbReference>